<feature type="domain" description="FHA" evidence="6">
    <location>
        <begin position="23"/>
        <end position="83"/>
    </location>
</feature>
<dbReference type="RefSeq" id="XP_069304325.1">
    <property type="nucleotide sequence ID" value="XM_069454928.1"/>
</dbReference>
<dbReference type="SMART" id="SM00220">
    <property type="entry name" value="S_TKc"/>
    <property type="match status" value="1"/>
</dbReference>
<name>A0ABR3UB70_9PLEO</name>
<accession>A0ABR3UB70</accession>
<evidence type="ECO:0000256" key="5">
    <source>
        <dbReference type="SAM" id="MobiDB-lite"/>
    </source>
</evidence>
<evidence type="ECO:0000256" key="3">
    <source>
        <dbReference type="ARBA" id="ARBA00022840"/>
    </source>
</evidence>
<dbReference type="Pfam" id="PF00069">
    <property type="entry name" value="Pkinase"/>
    <property type="match status" value="1"/>
</dbReference>
<dbReference type="Gene3D" id="1.10.510.10">
    <property type="entry name" value="Transferase(Phosphotransferase) domain 1"/>
    <property type="match status" value="1"/>
</dbReference>
<feature type="compositionally biased region" description="Basic residues" evidence="5">
    <location>
        <begin position="666"/>
        <end position="677"/>
    </location>
</feature>
<dbReference type="SUPFAM" id="SSF56112">
    <property type="entry name" value="Protein kinase-like (PK-like)"/>
    <property type="match status" value="1"/>
</dbReference>
<keyword evidence="3 4" id="KW-0067">ATP-binding</keyword>
<evidence type="ECO:0000259" key="7">
    <source>
        <dbReference type="PROSITE" id="PS50011"/>
    </source>
</evidence>
<feature type="region of interest" description="Disordered" evidence="5">
    <location>
        <begin position="544"/>
        <end position="578"/>
    </location>
</feature>
<feature type="domain" description="Protein kinase" evidence="7">
    <location>
        <begin position="146"/>
        <end position="450"/>
    </location>
</feature>
<proteinExistence type="inferred from homology"/>
<dbReference type="EMBL" id="JBHGVX010000008">
    <property type="protein sequence ID" value="KAL1793741.1"/>
    <property type="molecule type" value="Genomic_DNA"/>
</dbReference>
<dbReference type="InterPro" id="IPR000253">
    <property type="entry name" value="FHA_dom"/>
</dbReference>
<keyword evidence="2 4" id="KW-0547">Nucleotide-binding</keyword>
<evidence type="ECO:0000313" key="8">
    <source>
        <dbReference type="EMBL" id="KAL1793741.1"/>
    </source>
</evidence>
<evidence type="ECO:0000256" key="4">
    <source>
        <dbReference type="PROSITE-ProRule" id="PRU10141"/>
    </source>
</evidence>
<evidence type="ECO:0000259" key="6">
    <source>
        <dbReference type="PROSITE" id="PS50006"/>
    </source>
</evidence>
<dbReference type="PROSITE" id="PS50011">
    <property type="entry name" value="PROTEIN_KINASE_DOM"/>
    <property type="match status" value="1"/>
</dbReference>
<evidence type="ECO:0000256" key="1">
    <source>
        <dbReference type="ARBA" id="ARBA00005575"/>
    </source>
</evidence>
<comment type="caution">
    <text evidence="8">The sequence shown here is derived from an EMBL/GenBank/DDBJ whole genome shotgun (WGS) entry which is preliminary data.</text>
</comment>
<dbReference type="InterPro" id="IPR017441">
    <property type="entry name" value="Protein_kinase_ATP_BS"/>
</dbReference>
<dbReference type="Proteomes" id="UP001578633">
    <property type="component" value="Chromosome 8"/>
</dbReference>
<comment type="similarity">
    <text evidence="1">Belongs to the protein kinase superfamily. CAMK Ser/Thr protein kinase family. CHEK2 subfamily.</text>
</comment>
<dbReference type="PROSITE" id="PS00108">
    <property type="entry name" value="PROTEIN_KINASE_ST"/>
    <property type="match status" value="1"/>
</dbReference>
<dbReference type="InterPro" id="IPR000719">
    <property type="entry name" value="Prot_kinase_dom"/>
</dbReference>
<feature type="binding site" evidence="4">
    <location>
        <position position="175"/>
    </location>
    <ligand>
        <name>ATP</name>
        <dbReference type="ChEBI" id="CHEBI:30616"/>
    </ligand>
</feature>
<dbReference type="PROSITE" id="PS00107">
    <property type="entry name" value="PROTEIN_KINASE_ATP"/>
    <property type="match status" value="1"/>
</dbReference>
<sequence>MIRKLTDAGAHGGKIEVCGNEQFYLGRDPELCRYSWVEDLTISRKHLRIHCILYEQDPVAKIAPFVYATDLSANGTYLRKSNSEYTASQDAGILMGPKSTFLLEDRDEMRISDTVTLVYYSNTPVDLVKLTAIQERERQTFASRYLLTGRLLGEGGYGKVLVGINQETQRQLACKMIQLDKMYDTLAMSNLQKSEMEQLPTRVTKCFREFDILKDLSHPNIITIEKVFRSNNTIYIFEELVTGGDLFSFIEFEDGRIDGLHAALIIYQVLRGIEYLHDQDIVHRDLKPDNILMSSLEYGARVIITDFGSARFLPGKNSQNPPQNNKYHRMFSYVGTLEYTAPEIHRLNKAIPVDDGYSKAVDMWSVGSITATVLTGDLMFSDRRHPEYDTNPRGVIMGLAAICDLSNLDDPYHPSWANVSYHPKDFIKGLLVLKEEERMTASEALDHEWFTSYAQDFEDLYAKANADWEPREENRDLVDIIPKSIYNRAAAGLIGGVQSPGTNSRPFALRRAQDTHRTTLPSQRWRVNTPLPSIMQDYEASQFASQLKAPSKPGRGMYHVTEDDSGDSDDSEKSLNGIMNDYSQQGYYEHLPPPPGNDSVLVSETPIDTYRQRQQIEDHDQDSVLVQETPPEFFRHHGYLSDDDLPVCDVWMRDDRANVEGDAHAPSKRRKFSHSTR</sequence>
<reference evidence="8 9" key="1">
    <citation type="submission" date="2024-09" db="EMBL/GenBank/DDBJ databases">
        <title>T2T genomes of carrot and Alternaria dauci and their utility for understanding host-pathogen interaction during carrot leaf blight disease.</title>
        <authorList>
            <person name="Liu W."/>
            <person name="Xu S."/>
            <person name="Ou C."/>
            <person name="Liu X."/>
            <person name="Zhuang F."/>
            <person name="Deng X.W."/>
        </authorList>
    </citation>
    <scope>NUCLEOTIDE SEQUENCE [LARGE SCALE GENOMIC DNA]</scope>
    <source>
        <strain evidence="8 9">A2016</strain>
    </source>
</reference>
<dbReference type="GeneID" id="96089045"/>
<organism evidence="8 9">
    <name type="scientific">Alternaria dauci</name>
    <dbReference type="NCBI Taxonomy" id="48095"/>
    <lineage>
        <taxon>Eukaryota</taxon>
        <taxon>Fungi</taxon>
        <taxon>Dikarya</taxon>
        <taxon>Ascomycota</taxon>
        <taxon>Pezizomycotina</taxon>
        <taxon>Dothideomycetes</taxon>
        <taxon>Pleosporomycetidae</taxon>
        <taxon>Pleosporales</taxon>
        <taxon>Pleosporineae</taxon>
        <taxon>Pleosporaceae</taxon>
        <taxon>Alternaria</taxon>
        <taxon>Alternaria sect. Porri</taxon>
    </lineage>
</organism>
<dbReference type="Gene3D" id="2.60.200.20">
    <property type="match status" value="1"/>
</dbReference>
<dbReference type="PANTHER" id="PTHR24347">
    <property type="entry name" value="SERINE/THREONINE-PROTEIN KINASE"/>
    <property type="match status" value="1"/>
</dbReference>
<dbReference type="Gene3D" id="3.30.200.20">
    <property type="entry name" value="Phosphorylase Kinase, domain 1"/>
    <property type="match status" value="1"/>
</dbReference>
<feature type="region of interest" description="Disordered" evidence="5">
    <location>
        <begin position="658"/>
        <end position="677"/>
    </location>
</feature>
<gene>
    <name evidence="8" type="ORF">ACET3X_008723</name>
</gene>
<evidence type="ECO:0000313" key="9">
    <source>
        <dbReference type="Proteomes" id="UP001578633"/>
    </source>
</evidence>
<dbReference type="PROSITE" id="PS50006">
    <property type="entry name" value="FHA_DOMAIN"/>
    <property type="match status" value="1"/>
</dbReference>
<keyword evidence="9" id="KW-1185">Reference proteome</keyword>
<protein>
    <recommendedName>
        <fullName evidence="10">Pkinase-domain-containing protein</fullName>
    </recommendedName>
</protein>
<evidence type="ECO:0000256" key="2">
    <source>
        <dbReference type="ARBA" id="ARBA00022741"/>
    </source>
</evidence>
<evidence type="ECO:0008006" key="10">
    <source>
        <dbReference type="Google" id="ProtNLM"/>
    </source>
</evidence>
<dbReference type="InterPro" id="IPR008271">
    <property type="entry name" value="Ser/Thr_kinase_AS"/>
</dbReference>
<dbReference type="InterPro" id="IPR011009">
    <property type="entry name" value="Kinase-like_dom_sf"/>
</dbReference>
<dbReference type="SUPFAM" id="SSF49879">
    <property type="entry name" value="SMAD/FHA domain"/>
    <property type="match status" value="1"/>
</dbReference>
<dbReference type="InterPro" id="IPR008984">
    <property type="entry name" value="SMAD_FHA_dom_sf"/>
</dbReference>